<dbReference type="InterPro" id="IPR013783">
    <property type="entry name" value="Ig-like_fold"/>
</dbReference>
<dbReference type="GeneID" id="114511380"/>
<dbReference type="KEGG" id="pdic:114511380"/>
<keyword evidence="3" id="KW-0393">Immunoglobulin domain</keyword>
<dbReference type="PROSITE" id="PS50835">
    <property type="entry name" value="IG_LIKE"/>
    <property type="match status" value="1"/>
</dbReference>
<feature type="chain" id="PRO_5028924100" evidence="5">
    <location>
        <begin position="35"/>
        <end position="232"/>
    </location>
</feature>
<evidence type="ECO:0000256" key="1">
    <source>
        <dbReference type="ARBA" id="ARBA00022729"/>
    </source>
</evidence>
<dbReference type="Gene3D" id="2.60.40.10">
    <property type="entry name" value="Immunoglobulins"/>
    <property type="match status" value="2"/>
</dbReference>
<dbReference type="SMART" id="SM00408">
    <property type="entry name" value="IGc2"/>
    <property type="match status" value="2"/>
</dbReference>
<dbReference type="InterPro" id="IPR007110">
    <property type="entry name" value="Ig-like_dom"/>
</dbReference>
<dbReference type="InterPro" id="IPR013106">
    <property type="entry name" value="Ig_V-set"/>
</dbReference>
<organism evidence="7 8">
    <name type="scientific">Phyllostomus discolor</name>
    <name type="common">pale spear-nosed bat</name>
    <dbReference type="NCBI Taxonomy" id="89673"/>
    <lineage>
        <taxon>Eukaryota</taxon>
        <taxon>Metazoa</taxon>
        <taxon>Chordata</taxon>
        <taxon>Craniata</taxon>
        <taxon>Vertebrata</taxon>
        <taxon>Euteleostomi</taxon>
        <taxon>Mammalia</taxon>
        <taxon>Eutheria</taxon>
        <taxon>Laurasiatheria</taxon>
        <taxon>Chiroptera</taxon>
        <taxon>Yangochiroptera</taxon>
        <taxon>Phyllostomidae</taxon>
        <taxon>Phyllostominae</taxon>
        <taxon>Phyllostomus</taxon>
    </lineage>
</organism>
<keyword evidence="1 5" id="KW-0732">Signal</keyword>
<dbReference type="FunFam" id="2.60.40.10:FF:000244">
    <property type="entry name" value="carcinoembryonic antigen-related cell adhesion molecule 16"/>
    <property type="match status" value="1"/>
</dbReference>
<evidence type="ECO:0000256" key="3">
    <source>
        <dbReference type="ARBA" id="ARBA00023319"/>
    </source>
</evidence>
<dbReference type="GO" id="GO:0002682">
    <property type="term" value="P:regulation of immune system process"/>
    <property type="evidence" value="ECO:0007669"/>
    <property type="project" value="TreeGrafter"/>
</dbReference>
<dbReference type="GO" id="GO:1990782">
    <property type="term" value="F:protein tyrosine kinase binding"/>
    <property type="evidence" value="ECO:0007669"/>
    <property type="project" value="TreeGrafter"/>
</dbReference>
<reference evidence="8" key="1">
    <citation type="submission" date="2025-08" db="UniProtKB">
        <authorList>
            <consortium name="RefSeq"/>
        </authorList>
    </citation>
    <scope>IDENTIFICATION</scope>
    <source>
        <tissue evidence="8">Muscle</tissue>
    </source>
</reference>
<dbReference type="InParanoid" id="A0A6J2N7H4"/>
<gene>
    <name evidence="8" type="primary">LOC114511380</name>
</gene>
<evidence type="ECO:0000256" key="5">
    <source>
        <dbReference type="SAM" id="SignalP"/>
    </source>
</evidence>
<comment type="similarity">
    <text evidence="4">Belongs to the immunoglobulin superfamily. CEA family.</text>
</comment>
<dbReference type="Pfam" id="PF13927">
    <property type="entry name" value="Ig_3"/>
    <property type="match status" value="1"/>
</dbReference>
<dbReference type="GO" id="GO:0009986">
    <property type="term" value="C:cell surface"/>
    <property type="evidence" value="ECO:0007669"/>
    <property type="project" value="TreeGrafter"/>
</dbReference>
<dbReference type="OrthoDB" id="6353782at2759"/>
<feature type="domain" description="Ig-like" evidence="6">
    <location>
        <begin position="145"/>
        <end position="228"/>
    </location>
</feature>
<keyword evidence="7" id="KW-1185">Reference proteome</keyword>
<proteinExistence type="inferred from homology"/>
<feature type="signal peptide" evidence="5">
    <location>
        <begin position="1"/>
        <end position="34"/>
    </location>
</feature>
<dbReference type="PANTHER" id="PTHR44427">
    <property type="entry name" value="CARCINOEMBRYONIC ANTIGEN-RELATED CELL ADHESION MOLECULE 19"/>
    <property type="match status" value="1"/>
</dbReference>
<sequence>MESPSVLTRTRRIPWQGLLLAVSLLTSWSPPSTAQLAIVSTYAAEGKDVLLRIRNKPHEVIGYMWYKGEGANPNRNIASIAVGPGLYATGPAHSGREKINNDGSLLLRRVTRKDAGYYTIVAYLHDSKKEIGFGRLNVYQPVRRPTVLASNTTVTEDKDTVVLTCDTNAVSTQWLFNGMNLRLSERRKLSWRNRSLTIDPVRREDAGNYQCEVSNPISSAESAPLGLHVEHE</sequence>
<dbReference type="RefSeq" id="XP_028385890.2">
    <property type="nucleotide sequence ID" value="XM_028530089.2"/>
</dbReference>
<evidence type="ECO:0000256" key="4">
    <source>
        <dbReference type="ARBA" id="ARBA00038222"/>
    </source>
</evidence>
<dbReference type="InterPro" id="IPR036179">
    <property type="entry name" value="Ig-like_dom_sf"/>
</dbReference>
<protein>
    <submittedName>
        <fullName evidence="8">Carcinoembryonic antigen-related cell adhesion molecule 21-like</fullName>
    </submittedName>
</protein>
<evidence type="ECO:0000313" key="7">
    <source>
        <dbReference type="Proteomes" id="UP000504628"/>
    </source>
</evidence>
<evidence type="ECO:0000256" key="2">
    <source>
        <dbReference type="ARBA" id="ARBA00023180"/>
    </source>
</evidence>
<evidence type="ECO:0000313" key="8">
    <source>
        <dbReference type="RefSeq" id="XP_028385890.2"/>
    </source>
</evidence>
<dbReference type="InterPro" id="IPR003599">
    <property type="entry name" value="Ig_sub"/>
</dbReference>
<evidence type="ECO:0000259" key="6">
    <source>
        <dbReference type="PROSITE" id="PS50835"/>
    </source>
</evidence>
<dbReference type="SMART" id="SM00409">
    <property type="entry name" value="IG"/>
    <property type="match status" value="2"/>
</dbReference>
<dbReference type="InterPro" id="IPR050831">
    <property type="entry name" value="CEA_cell_adhesion"/>
</dbReference>
<dbReference type="Pfam" id="PF07686">
    <property type="entry name" value="V-set"/>
    <property type="match status" value="1"/>
</dbReference>
<dbReference type="SUPFAM" id="SSF48726">
    <property type="entry name" value="Immunoglobulin"/>
    <property type="match status" value="2"/>
</dbReference>
<dbReference type="AlphaFoldDB" id="A0A6J2N7H4"/>
<dbReference type="GO" id="GO:0005886">
    <property type="term" value="C:plasma membrane"/>
    <property type="evidence" value="ECO:0007669"/>
    <property type="project" value="TreeGrafter"/>
</dbReference>
<accession>A0A6J2N7H4</accession>
<keyword evidence="2" id="KW-0325">Glycoprotein</keyword>
<dbReference type="InterPro" id="IPR003598">
    <property type="entry name" value="Ig_sub2"/>
</dbReference>
<dbReference type="PANTHER" id="PTHR44427:SF1">
    <property type="entry name" value="CARCINOEMBRYONIC ANTIGEN-RELATED CELL ADHESION MOLECULE 1"/>
    <property type="match status" value="1"/>
</dbReference>
<dbReference type="GO" id="GO:0007165">
    <property type="term" value="P:signal transduction"/>
    <property type="evidence" value="ECO:0007669"/>
    <property type="project" value="TreeGrafter"/>
</dbReference>
<name>A0A6J2N7H4_9CHIR</name>
<dbReference type="Proteomes" id="UP000504628">
    <property type="component" value="Chromosome 12"/>
</dbReference>